<dbReference type="EC" id="2.7.3.-" evidence="2"/>
<protein>
    <submittedName>
        <fullName evidence="2">Signal transduction histidine kinase CheA</fullName>
        <ecNumber evidence="2">2.7.3.-</ecNumber>
    </submittedName>
</protein>
<gene>
    <name evidence="2" type="ORF">MNBD_ALPHA03-591</name>
</gene>
<dbReference type="GO" id="GO:0016301">
    <property type="term" value="F:kinase activity"/>
    <property type="evidence" value="ECO:0007669"/>
    <property type="project" value="UniProtKB-KW"/>
</dbReference>
<dbReference type="InterPro" id="IPR008207">
    <property type="entry name" value="Sig_transdc_His_kin_Hpt_dom"/>
</dbReference>
<dbReference type="AlphaFoldDB" id="A0A3B1ALS1"/>
<dbReference type="InterPro" id="IPR036641">
    <property type="entry name" value="HPT_dom_sf"/>
</dbReference>
<proteinExistence type="predicted"/>
<dbReference type="PROSITE" id="PS50894">
    <property type="entry name" value="HPT"/>
    <property type="match status" value="1"/>
</dbReference>
<feature type="domain" description="HPt" evidence="1">
    <location>
        <begin position="1"/>
        <end position="48"/>
    </location>
</feature>
<dbReference type="GO" id="GO:0000160">
    <property type="term" value="P:phosphorelay signal transduction system"/>
    <property type="evidence" value="ECO:0007669"/>
    <property type="project" value="InterPro"/>
</dbReference>
<evidence type="ECO:0000259" key="1">
    <source>
        <dbReference type="PROSITE" id="PS50894"/>
    </source>
</evidence>
<feature type="non-terminal residue" evidence="2">
    <location>
        <position position="48"/>
    </location>
</feature>
<sequence>MSVDLSQFQESFFTESAEHVETMESGLLDLEQRPQDLDLLNRIFRAAH</sequence>
<evidence type="ECO:0000313" key="2">
    <source>
        <dbReference type="EMBL" id="VAX06849.1"/>
    </source>
</evidence>
<dbReference type="EMBL" id="UOFW01000186">
    <property type="protein sequence ID" value="VAX06849.1"/>
    <property type="molecule type" value="Genomic_DNA"/>
</dbReference>
<accession>A0A3B1ALS1</accession>
<keyword evidence="2" id="KW-0808">Transferase</keyword>
<reference evidence="2" key="1">
    <citation type="submission" date="2018-06" db="EMBL/GenBank/DDBJ databases">
        <authorList>
            <person name="Zhirakovskaya E."/>
        </authorList>
    </citation>
    <scope>NUCLEOTIDE SEQUENCE</scope>
</reference>
<keyword evidence="2" id="KW-0418">Kinase</keyword>
<organism evidence="2">
    <name type="scientific">hydrothermal vent metagenome</name>
    <dbReference type="NCBI Taxonomy" id="652676"/>
    <lineage>
        <taxon>unclassified sequences</taxon>
        <taxon>metagenomes</taxon>
        <taxon>ecological metagenomes</taxon>
    </lineage>
</organism>
<dbReference type="Gene3D" id="1.20.120.160">
    <property type="entry name" value="HPT domain"/>
    <property type="match status" value="1"/>
</dbReference>
<dbReference type="SUPFAM" id="SSF47226">
    <property type="entry name" value="Histidine-containing phosphotransfer domain, HPT domain"/>
    <property type="match status" value="1"/>
</dbReference>
<name>A0A3B1ALS1_9ZZZZ</name>